<reference evidence="1 2" key="1">
    <citation type="submission" date="2018-01" db="EMBL/GenBank/DDBJ databases">
        <title>Genome Sequencing and Assembly of Anaerobacter polyendosporus strain CT4.</title>
        <authorList>
            <person name="Tachaapaikoon C."/>
            <person name="Sutheeworapong S."/>
            <person name="Jenjaroenpun P."/>
            <person name="Wongsurawat T."/>
            <person name="Nookeaw I."/>
            <person name="Cheawchanlertfa P."/>
            <person name="Kosugi A."/>
            <person name="Cheevadhanarak S."/>
            <person name="Ratanakhanokchai K."/>
        </authorList>
    </citation>
    <scope>NUCLEOTIDE SEQUENCE [LARGE SCALE GENOMIC DNA]</scope>
    <source>
        <strain evidence="1 2">CT4</strain>
    </source>
</reference>
<name>A0A3R5UE03_9CLOT</name>
<proteinExistence type="predicted"/>
<dbReference type="Pfam" id="PF14337">
    <property type="entry name" value="Abi_alpha"/>
    <property type="match status" value="1"/>
</dbReference>
<dbReference type="AlphaFoldDB" id="A0A3R5UE03"/>
<sequence>MGETKINASLVNVDIPEFLDKAATPPAQEAGKALANIFYAIFSPINYSVEKMRIRHNLNLKKYEEELNEELNKIPENKLVEPPLNVVGPAIESSKFYIEDEKTRKMFAKLIASSMNIDLASKSHPSFVEIIKQLSPLDASNFKIIFEGERLPIVKYLGVDQFGNSATAITNVFLSNTAYGFTSIIASSISNLERLGLVSITYTDRLADDNEYLMFYTDPDYLNLMDEINKERMEDPNYFYLTTDIKKGIISLTPFGQDFASICL</sequence>
<dbReference type="RefSeq" id="WP_128212002.1">
    <property type="nucleotide sequence ID" value="NZ_CP025746.1"/>
</dbReference>
<keyword evidence="2" id="KW-1185">Reference proteome</keyword>
<accession>A0A3R5UE03</accession>
<evidence type="ECO:0008006" key="3">
    <source>
        <dbReference type="Google" id="ProtNLM"/>
    </source>
</evidence>
<dbReference type="InterPro" id="IPR025506">
    <property type="entry name" value="Abi_alpha"/>
</dbReference>
<organism evidence="1 2">
    <name type="scientific">Clostridium manihotivorum</name>
    <dbReference type="NCBI Taxonomy" id="2320868"/>
    <lineage>
        <taxon>Bacteria</taxon>
        <taxon>Bacillati</taxon>
        <taxon>Bacillota</taxon>
        <taxon>Clostridia</taxon>
        <taxon>Eubacteriales</taxon>
        <taxon>Clostridiaceae</taxon>
        <taxon>Clostridium</taxon>
    </lineage>
</organism>
<dbReference type="OrthoDB" id="2339567at2"/>
<dbReference type="Gene3D" id="3.30.110.190">
    <property type="match status" value="1"/>
</dbReference>
<dbReference type="KEGG" id="cmah:C1I91_05965"/>
<evidence type="ECO:0000313" key="1">
    <source>
        <dbReference type="EMBL" id="QAA31226.1"/>
    </source>
</evidence>
<evidence type="ECO:0000313" key="2">
    <source>
        <dbReference type="Proteomes" id="UP000286268"/>
    </source>
</evidence>
<gene>
    <name evidence="1" type="ORF">C1I91_05965</name>
</gene>
<dbReference type="Proteomes" id="UP000286268">
    <property type="component" value="Chromosome"/>
</dbReference>
<dbReference type="EMBL" id="CP025746">
    <property type="protein sequence ID" value="QAA31226.1"/>
    <property type="molecule type" value="Genomic_DNA"/>
</dbReference>
<protein>
    <recommendedName>
        <fullName evidence="3">DUF4393 domain-containing protein</fullName>
    </recommendedName>
</protein>